<dbReference type="PANTHER" id="PTHR47961">
    <property type="entry name" value="DNA POLYMERASE THETA, PUTATIVE (AFU_ORTHOLOGUE AFUA_1G05260)-RELATED"/>
    <property type="match status" value="1"/>
</dbReference>
<dbReference type="SMART" id="SM00487">
    <property type="entry name" value="DEXDc"/>
    <property type="match status" value="1"/>
</dbReference>
<dbReference type="GO" id="GO:0005524">
    <property type="term" value="F:ATP binding"/>
    <property type="evidence" value="ECO:0007669"/>
    <property type="project" value="UniProtKB-KW"/>
</dbReference>
<dbReference type="Gene3D" id="3.40.50.300">
    <property type="entry name" value="P-loop containing nucleotide triphosphate hydrolases"/>
    <property type="match status" value="2"/>
</dbReference>
<dbReference type="FunFam" id="1.10.10.10:FF:000012">
    <property type="entry name" value="U5 small nuclear ribonucleoprotein helicase"/>
    <property type="match status" value="1"/>
</dbReference>
<dbReference type="InterPro" id="IPR004179">
    <property type="entry name" value="Sec63-dom"/>
</dbReference>
<evidence type="ECO:0000256" key="1">
    <source>
        <dbReference type="ARBA" id="ARBA00022741"/>
    </source>
</evidence>
<sequence>MKRRMTEADVLAMMSRSSEFDQIKSRDTEHQELKKLLENTCACDIKGGPEDTEGKVNILLQSYISNAYIDDFALISDCAYVAQNAGRIARALFEIALNRQWGPTASVLLDINKAVEKRMWTFQHPLRQMGLPKDVILRLENRTHQASVEEMREMQPQELADLVHHNPQMGMTLSKCVDQFPMLALDARMAPLTRNVLQIDLTLTPDFVWNDRAHGSVEPWYVWAEDAESEEIYYSEYLLVYKKQLGEPVKISFTIPLVEPMPSEIYLRALSDRWMGAETVLSIPLEDLVLPVLDPSYRELLPLRPLPFKALHNQEFETMFYSQQKTHFNPIQTQLFHTVYHTDQDIFLGAPEGADKRVVAEVGMCAAFRDHPGSKIVYLASKRGFVRERFNEWSTRWTGKRLIELSPKVSKNIVESADIILCTPRLWSQWEETIVDQVSLVIVDEIQLLEKDPMLEMVVSRLKHIGLEHKMRLLALSASLANAIDMAEWLGVNKTTGLYNFHPTAHPLEIHIDGFPGKHYNPRMAMMNKPTYTAIKTHSPVQPVIVFTSSRRQIKLTVLDLIAYCGMEDNPRQWLHMDDQELEMIYIHDELLRMTLAFGIGLYHTGLKESDARMVQELYMNRKIQILITTSDLAWNLNTNLLAHLVVVKGTEFYDSKEDRYVDFPVVDLLQMMGRANDSPDDMGVVRVFVQESKKDFYQTFLRESLPVESSLHTSLDLKEEIMSGRVKTKQDAMDYISWTFMYRRLGQNPSYYGLEGNPDKYLSSLVNQNTEQLEQEKCIEIEDHFKLKPLKDSA</sequence>
<evidence type="ECO:0000313" key="6">
    <source>
        <dbReference type="EMBL" id="RCI04598.1"/>
    </source>
</evidence>
<name>A0A367KQX3_RHIST</name>
<dbReference type="STRING" id="4846.A0A367KQX3"/>
<dbReference type="EMBL" id="PJQM01000635">
    <property type="protein sequence ID" value="RCI04598.1"/>
    <property type="molecule type" value="Genomic_DNA"/>
</dbReference>
<dbReference type="AlphaFoldDB" id="A0A367KQX3"/>
<dbReference type="InterPro" id="IPR011545">
    <property type="entry name" value="DEAD/DEAH_box_helicase_dom"/>
</dbReference>
<dbReference type="Pfam" id="PF00270">
    <property type="entry name" value="DEAD"/>
    <property type="match status" value="1"/>
</dbReference>
<keyword evidence="1" id="KW-0547">Nucleotide-binding</keyword>
<dbReference type="Proteomes" id="UP000253551">
    <property type="component" value="Unassembled WGS sequence"/>
</dbReference>
<comment type="caution">
    <text evidence="6">The sequence shown here is derived from an EMBL/GenBank/DDBJ whole genome shotgun (WGS) entry which is preliminary data.</text>
</comment>
<keyword evidence="3" id="KW-0347">Helicase</keyword>
<dbReference type="InterPro" id="IPR050474">
    <property type="entry name" value="Hel308_SKI2-like"/>
</dbReference>
<dbReference type="PANTHER" id="PTHR47961:SF4">
    <property type="entry name" value="ACTIVATING SIGNAL COINTEGRATOR 1 COMPLEX SUBUNIT 3"/>
    <property type="match status" value="1"/>
</dbReference>
<dbReference type="Gene3D" id="1.10.150.20">
    <property type="entry name" value="5' to 3' exonuclease, C-terminal subdomain"/>
    <property type="match status" value="1"/>
</dbReference>
<dbReference type="OrthoDB" id="5575at2759"/>
<protein>
    <submittedName>
        <fullName evidence="6">Activating signal cointegrator 1 complex subunit</fullName>
    </submittedName>
</protein>
<dbReference type="GO" id="GO:0016787">
    <property type="term" value="F:hydrolase activity"/>
    <property type="evidence" value="ECO:0007669"/>
    <property type="project" value="UniProtKB-KW"/>
</dbReference>
<evidence type="ECO:0000259" key="5">
    <source>
        <dbReference type="PROSITE" id="PS51192"/>
    </source>
</evidence>
<dbReference type="SUPFAM" id="SSF158702">
    <property type="entry name" value="Sec63 N-terminal domain-like"/>
    <property type="match status" value="1"/>
</dbReference>
<keyword evidence="7" id="KW-1185">Reference proteome</keyword>
<gene>
    <name evidence="6" type="primary">ASCC3_2</name>
    <name evidence="6" type="ORF">CU098_012570</name>
</gene>
<evidence type="ECO:0000313" key="7">
    <source>
        <dbReference type="Proteomes" id="UP000253551"/>
    </source>
</evidence>
<dbReference type="InterPro" id="IPR027417">
    <property type="entry name" value="P-loop_NTPase"/>
</dbReference>
<keyword evidence="4" id="KW-0067">ATP-binding</keyword>
<dbReference type="Gene3D" id="1.10.10.10">
    <property type="entry name" value="Winged helix-like DNA-binding domain superfamily/Winged helix DNA-binding domain"/>
    <property type="match status" value="1"/>
</dbReference>
<evidence type="ECO:0000256" key="3">
    <source>
        <dbReference type="ARBA" id="ARBA00022806"/>
    </source>
</evidence>
<dbReference type="Gene3D" id="1.10.3380.10">
    <property type="entry name" value="Sec63 N-terminal domain-like domain"/>
    <property type="match status" value="1"/>
</dbReference>
<dbReference type="GO" id="GO:0004386">
    <property type="term" value="F:helicase activity"/>
    <property type="evidence" value="ECO:0007669"/>
    <property type="project" value="UniProtKB-KW"/>
</dbReference>
<organism evidence="6 7">
    <name type="scientific">Rhizopus stolonifer</name>
    <name type="common">Rhizopus nigricans</name>
    <dbReference type="NCBI Taxonomy" id="4846"/>
    <lineage>
        <taxon>Eukaryota</taxon>
        <taxon>Fungi</taxon>
        <taxon>Fungi incertae sedis</taxon>
        <taxon>Mucoromycota</taxon>
        <taxon>Mucoromycotina</taxon>
        <taxon>Mucoromycetes</taxon>
        <taxon>Mucorales</taxon>
        <taxon>Mucorineae</taxon>
        <taxon>Rhizopodaceae</taxon>
        <taxon>Rhizopus</taxon>
    </lineage>
</organism>
<keyword evidence="2" id="KW-0378">Hydrolase</keyword>
<evidence type="ECO:0000256" key="4">
    <source>
        <dbReference type="ARBA" id="ARBA00022840"/>
    </source>
</evidence>
<feature type="domain" description="Helicase ATP-binding" evidence="5">
    <location>
        <begin position="337"/>
        <end position="498"/>
    </location>
</feature>
<dbReference type="Pfam" id="PF23445">
    <property type="entry name" value="WHD_SNRNP200"/>
    <property type="match status" value="1"/>
</dbReference>
<evidence type="ECO:0000256" key="2">
    <source>
        <dbReference type="ARBA" id="ARBA00022801"/>
    </source>
</evidence>
<proteinExistence type="predicted"/>
<dbReference type="InterPro" id="IPR057842">
    <property type="entry name" value="WH_MER3"/>
</dbReference>
<dbReference type="FunFam" id="2.60.40.150:FF:000004">
    <property type="entry name" value="RNA helicase, activating signal cointegrator 1"/>
    <property type="match status" value="1"/>
</dbReference>
<dbReference type="Pfam" id="PF02889">
    <property type="entry name" value="Sec63"/>
    <property type="match status" value="1"/>
</dbReference>
<reference evidence="6 7" key="1">
    <citation type="journal article" date="2018" name="G3 (Bethesda)">
        <title>Phylogenetic and Phylogenomic Definition of Rhizopus Species.</title>
        <authorList>
            <person name="Gryganskyi A.P."/>
            <person name="Golan J."/>
            <person name="Dolatabadi S."/>
            <person name="Mondo S."/>
            <person name="Robb S."/>
            <person name="Idnurm A."/>
            <person name="Muszewska A."/>
            <person name="Steczkiewicz K."/>
            <person name="Masonjones S."/>
            <person name="Liao H.L."/>
            <person name="Gajdeczka M.T."/>
            <person name="Anike F."/>
            <person name="Vuek A."/>
            <person name="Anishchenko I.M."/>
            <person name="Voigt K."/>
            <person name="de Hoog G.S."/>
            <person name="Smith M.E."/>
            <person name="Heitman J."/>
            <person name="Vilgalys R."/>
            <person name="Stajich J.E."/>
        </authorList>
    </citation>
    <scope>NUCLEOTIDE SEQUENCE [LARGE SCALE GENOMIC DNA]</scope>
    <source>
        <strain evidence="6 7">LSU 92-RS-03</strain>
    </source>
</reference>
<dbReference type="GO" id="GO:0003676">
    <property type="term" value="F:nucleic acid binding"/>
    <property type="evidence" value="ECO:0007669"/>
    <property type="project" value="InterPro"/>
</dbReference>
<accession>A0A367KQX3</accession>
<dbReference type="SMART" id="SM00973">
    <property type="entry name" value="Sec63"/>
    <property type="match status" value="1"/>
</dbReference>
<dbReference type="PROSITE" id="PS51192">
    <property type="entry name" value="HELICASE_ATP_BIND_1"/>
    <property type="match status" value="1"/>
</dbReference>
<dbReference type="InterPro" id="IPR035892">
    <property type="entry name" value="C2_domain_sf"/>
</dbReference>
<dbReference type="SUPFAM" id="SSF52540">
    <property type="entry name" value="P-loop containing nucleoside triphosphate hydrolases"/>
    <property type="match status" value="2"/>
</dbReference>
<dbReference type="InterPro" id="IPR014001">
    <property type="entry name" value="Helicase_ATP-bd"/>
</dbReference>
<dbReference type="InterPro" id="IPR036388">
    <property type="entry name" value="WH-like_DNA-bd_sf"/>
</dbReference>
<dbReference type="Gene3D" id="2.60.40.150">
    <property type="entry name" value="C2 domain"/>
    <property type="match status" value="1"/>
</dbReference>